<proteinExistence type="predicted"/>
<dbReference type="Proteomes" id="UP000703893">
    <property type="component" value="Unassembled WGS sequence"/>
</dbReference>
<dbReference type="Pfam" id="PF00415">
    <property type="entry name" value="RCC1"/>
    <property type="match status" value="2"/>
</dbReference>
<organism evidence="1 2">
    <name type="scientific">Candidatus Tanganyikabacteria bacterium</name>
    <dbReference type="NCBI Taxonomy" id="2961651"/>
    <lineage>
        <taxon>Bacteria</taxon>
        <taxon>Bacillati</taxon>
        <taxon>Candidatus Sericytochromatia</taxon>
        <taxon>Candidatus Tanganyikabacteria</taxon>
    </lineage>
</organism>
<dbReference type="PROSITE" id="PS50012">
    <property type="entry name" value="RCC1_3"/>
    <property type="match status" value="2"/>
</dbReference>
<dbReference type="EMBL" id="VGJX01000377">
    <property type="protein sequence ID" value="MBM3274923.1"/>
    <property type="molecule type" value="Genomic_DNA"/>
</dbReference>
<dbReference type="PANTHER" id="PTHR45982:SF1">
    <property type="entry name" value="REGULATOR OF CHROMOSOME CONDENSATION"/>
    <property type="match status" value="1"/>
</dbReference>
<dbReference type="SUPFAM" id="SSF50985">
    <property type="entry name" value="RCC1/BLIP-II"/>
    <property type="match status" value="1"/>
</dbReference>
<dbReference type="AlphaFoldDB" id="A0A938BN32"/>
<dbReference type="Gene3D" id="2.130.10.30">
    <property type="entry name" value="Regulator of chromosome condensation 1/beta-lactamase-inhibitor protein II"/>
    <property type="match status" value="1"/>
</dbReference>
<dbReference type="InterPro" id="IPR009091">
    <property type="entry name" value="RCC1/BLIP-II"/>
</dbReference>
<protein>
    <recommendedName>
        <fullName evidence="3">RCC1 repeat-containing protein</fullName>
    </recommendedName>
</protein>
<dbReference type="PANTHER" id="PTHR45982">
    <property type="entry name" value="REGULATOR OF CHROMOSOME CONDENSATION"/>
    <property type="match status" value="1"/>
</dbReference>
<reference evidence="1 2" key="1">
    <citation type="submission" date="2019-03" db="EMBL/GenBank/DDBJ databases">
        <title>Lake Tanganyika Metagenome-Assembled Genomes (MAGs).</title>
        <authorList>
            <person name="Tran P."/>
        </authorList>
    </citation>
    <scope>NUCLEOTIDE SEQUENCE [LARGE SCALE GENOMIC DNA]</scope>
    <source>
        <strain evidence="1">K_DeepCast_65m_m2_236</strain>
    </source>
</reference>
<dbReference type="GO" id="GO:0005737">
    <property type="term" value="C:cytoplasm"/>
    <property type="evidence" value="ECO:0007669"/>
    <property type="project" value="TreeGrafter"/>
</dbReference>
<sequence length="180" mass="18202">ESLSFVAPAVLSISAGGTLPASIATFKAVIEQDLDRNGDYEATFTTAAVATAAMPITATVRQNAGYRITLDGYPASNAPASNGGSVAGGGSHSLALKSDGTVWNWGNNSYGQLGDGTVTQRTTPVKTSLITTAVEICAGDSHSAALLANGTIMAWGRNDVGQLGDSTTSNRTTPVAVVNP</sequence>
<dbReference type="InterPro" id="IPR051553">
    <property type="entry name" value="Ran_GTPase-activating"/>
</dbReference>
<dbReference type="PROSITE" id="PS00626">
    <property type="entry name" value="RCC1_2"/>
    <property type="match status" value="2"/>
</dbReference>
<dbReference type="PRINTS" id="PR00633">
    <property type="entry name" value="RCCNDNSATION"/>
</dbReference>
<evidence type="ECO:0000313" key="1">
    <source>
        <dbReference type="EMBL" id="MBM3274923.1"/>
    </source>
</evidence>
<evidence type="ECO:0008006" key="3">
    <source>
        <dbReference type="Google" id="ProtNLM"/>
    </source>
</evidence>
<comment type="caution">
    <text evidence="1">The sequence shown here is derived from an EMBL/GenBank/DDBJ whole genome shotgun (WGS) entry which is preliminary data.</text>
</comment>
<dbReference type="GO" id="GO:0005085">
    <property type="term" value="F:guanyl-nucleotide exchange factor activity"/>
    <property type="evidence" value="ECO:0007669"/>
    <property type="project" value="TreeGrafter"/>
</dbReference>
<gene>
    <name evidence="1" type="ORF">FJZ00_07205</name>
</gene>
<dbReference type="InterPro" id="IPR000408">
    <property type="entry name" value="Reg_chr_condens"/>
</dbReference>
<accession>A0A938BN32</accession>
<name>A0A938BN32_9BACT</name>
<evidence type="ECO:0000313" key="2">
    <source>
        <dbReference type="Proteomes" id="UP000703893"/>
    </source>
</evidence>
<feature type="non-terminal residue" evidence="1">
    <location>
        <position position="1"/>
    </location>
</feature>